<feature type="signal peptide" evidence="2">
    <location>
        <begin position="1"/>
        <end position="29"/>
    </location>
</feature>
<keyword evidence="1" id="KW-0472">Membrane</keyword>
<evidence type="ECO:0000313" key="4">
    <source>
        <dbReference type="EMBL" id="KAJ7709923.1"/>
    </source>
</evidence>
<dbReference type="PANTHER" id="PTHR14969">
    <property type="entry name" value="SPHINGOSINE-1-PHOSPHATE PHOSPHOHYDROLASE"/>
    <property type="match status" value="1"/>
</dbReference>
<accession>A0AAD7MBT6</accession>
<dbReference type="Pfam" id="PF01569">
    <property type="entry name" value="PAP2"/>
    <property type="match status" value="1"/>
</dbReference>
<feature type="transmembrane region" description="Helical" evidence="1">
    <location>
        <begin position="62"/>
        <end position="83"/>
    </location>
</feature>
<feature type="chain" id="PRO_5042262578" description="Phosphatidic acid phosphatase type 2/haloperoxidase domain-containing protein" evidence="2">
    <location>
        <begin position="30"/>
        <end position="256"/>
    </location>
</feature>
<keyword evidence="2" id="KW-0732">Signal</keyword>
<dbReference type="InterPro" id="IPR000326">
    <property type="entry name" value="PAP2/HPO"/>
</dbReference>
<gene>
    <name evidence="4" type="ORF">B0H17DRAFT_244735</name>
</gene>
<keyword evidence="1" id="KW-1133">Transmembrane helix</keyword>
<dbReference type="InterPro" id="IPR036938">
    <property type="entry name" value="PAP2/HPO_sf"/>
</dbReference>
<evidence type="ECO:0000259" key="3">
    <source>
        <dbReference type="SMART" id="SM00014"/>
    </source>
</evidence>
<sequence>MFRPECFHVLSRIVHCTIILTLLYQLSRTALEGSIIITDVQDYLFMMFSSSGILHEKGKTTVFHYATPIVLTLALISMASTSWERPWWLSFLDRTNFTVTALTAAAILFTRSACVAYLGAGALACSLSVKVLKRGIRQPRPALRQTKKTYGMPSTHAASISFYATFIPLACIYLPLHPSVPAGAMARVLVPAVTIPWAVLIVLSRVWLGHHNWAQVAVGCAYGVGFAGVWFALWTRGLDEYGRMAEELVESFVGRR</sequence>
<name>A0AAD7MBT6_MYCRO</name>
<dbReference type="GO" id="GO:0042392">
    <property type="term" value="F:sphingosine-1-phosphate phosphatase activity"/>
    <property type="evidence" value="ECO:0007669"/>
    <property type="project" value="TreeGrafter"/>
</dbReference>
<dbReference type="EMBL" id="JARKIE010000002">
    <property type="protein sequence ID" value="KAJ7709923.1"/>
    <property type="molecule type" value="Genomic_DNA"/>
</dbReference>
<dbReference type="SUPFAM" id="SSF48317">
    <property type="entry name" value="Acid phosphatase/Vanadium-dependent haloperoxidase"/>
    <property type="match status" value="1"/>
</dbReference>
<dbReference type="PANTHER" id="PTHR14969:SF13">
    <property type="entry name" value="AT30094P"/>
    <property type="match status" value="1"/>
</dbReference>
<dbReference type="Proteomes" id="UP001221757">
    <property type="component" value="Unassembled WGS sequence"/>
</dbReference>
<keyword evidence="1" id="KW-0812">Transmembrane</keyword>
<feature type="transmembrane region" description="Helical" evidence="1">
    <location>
        <begin position="215"/>
        <end position="234"/>
    </location>
</feature>
<dbReference type="AlphaFoldDB" id="A0AAD7MBT6"/>
<proteinExistence type="predicted"/>
<feature type="transmembrane region" description="Helical" evidence="1">
    <location>
        <begin position="103"/>
        <end position="129"/>
    </location>
</feature>
<keyword evidence="5" id="KW-1185">Reference proteome</keyword>
<organism evidence="4 5">
    <name type="scientific">Mycena rosella</name>
    <name type="common">Pink bonnet</name>
    <name type="synonym">Agaricus rosellus</name>
    <dbReference type="NCBI Taxonomy" id="1033263"/>
    <lineage>
        <taxon>Eukaryota</taxon>
        <taxon>Fungi</taxon>
        <taxon>Dikarya</taxon>
        <taxon>Basidiomycota</taxon>
        <taxon>Agaricomycotina</taxon>
        <taxon>Agaricomycetes</taxon>
        <taxon>Agaricomycetidae</taxon>
        <taxon>Agaricales</taxon>
        <taxon>Marasmiineae</taxon>
        <taxon>Mycenaceae</taxon>
        <taxon>Mycena</taxon>
    </lineage>
</organism>
<protein>
    <recommendedName>
        <fullName evidence="3">Phosphatidic acid phosphatase type 2/haloperoxidase domain-containing protein</fullName>
    </recommendedName>
</protein>
<feature type="transmembrane region" description="Helical" evidence="1">
    <location>
        <begin position="150"/>
        <end position="176"/>
    </location>
</feature>
<evidence type="ECO:0000313" key="5">
    <source>
        <dbReference type="Proteomes" id="UP001221757"/>
    </source>
</evidence>
<evidence type="ECO:0000256" key="2">
    <source>
        <dbReference type="SAM" id="SignalP"/>
    </source>
</evidence>
<dbReference type="SMART" id="SM00014">
    <property type="entry name" value="acidPPc"/>
    <property type="match status" value="1"/>
</dbReference>
<dbReference type="Gene3D" id="1.20.144.10">
    <property type="entry name" value="Phosphatidic acid phosphatase type 2/haloperoxidase"/>
    <property type="match status" value="1"/>
</dbReference>
<feature type="transmembrane region" description="Helical" evidence="1">
    <location>
        <begin position="188"/>
        <end position="208"/>
    </location>
</feature>
<evidence type="ECO:0000256" key="1">
    <source>
        <dbReference type="SAM" id="Phobius"/>
    </source>
</evidence>
<reference evidence="4" key="1">
    <citation type="submission" date="2023-03" db="EMBL/GenBank/DDBJ databases">
        <title>Massive genome expansion in bonnet fungi (Mycena s.s.) driven by repeated elements and novel gene families across ecological guilds.</title>
        <authorList>
            <consortium name="Lawrence Berkeley National Laboratory"/>
            <person name="Harder C.B."/>
            <person name="Miyauchi S."/>
            <person name="Viragh M."/>
            <person name="Kuo A."/>
            <person name="Thoen E."/>
            <person name="Andreopoulos B."/>
            <person name="Lu D."/>
            <person name="Skrede I."/>
            <person name="Drula E."/>
            <person name="Henrissat B."/>
            <person name="Morin E."/>
            <person name="Kohler A."/>
            <person name="Barry K."/>
            <person name="LaButti K."/>
            <person name="Morin E."/>
            <person name="Salamov A."/>
            <person name="Lipzen A."/>
            <person name="Mereny Z."/>
            <person name="Hegedus B."/>
            <person name="Baldrian P."/>
            <person name="Stursova M."/>
            <person name="Weitz H."/>
            <person name="Taylor A."/>
            <person name="Grigoriev I.V."/>
            <person name="Nagy L.G."/>
            <person name="Martin F."/>
            <person name="Kauserud H."/>
        </authorList>
    </citation>
    <scope>NUCLEOTIDE SEQUENCE</scope>
    <source>
        <strain evidence="4">CBHHK067</strain>
    </source>
</reference>
<feature type="domain" description="Phosphatidic acid phosphatase type 2/haloperoxidase" evidence="3">
    <location>
        <begin position="113"/>
        <end position="231"/>
    </location>
</feature>
<comment type="caution">
    <text evidence="4">The sequence shown here is derived from an EMBL/GenBank/DDBJ whole genome shotgun (WGS) entry which is preliminary data.</text>
</comment>